<keyword evidence="1" id="KW-0812">Transmembrane</keyword>
<keyword evidence="1" id="KW-0472">Membrane</keyword>
<proteinExistence type="predicted"/>
<accession>A0ABZ2MBH3</accession>
<sequence>MTAARDLQRRARATLRALPTMARIAFAEALAYRAEVVVWTLATTMPLVMLALWLAVAEEAPVGRWGQRELITYFLCAFMVRQLTGSWSCWQINAEVRDGTLAMRLLRPVHPMVAYAIEQLVAAPVRGMLAIPVAAVALAWVDAPPLARDPVVWLLWAISMLGAWLISLLANFAIGCTALFVESSVKIMDIWLALFFVLSGYTIPVELFPRAVRAIGDWLPFRYQLGLPIELMTGIHDRAAALSLLGRQWLMVALLAAVVTIVWRRGIGRFAAYGG</sequence>
<dbReference type="EMBL" id="CP089984">
    <property type="protein sequence ID" value="WXB19864.1"/>
    <property type="molecule type" value="Genomic_DNA"/>
</dbReference>
<keyword evidence="3" id="KW-1185">Reference proteome</keyword>
<evidence type="ECO:0000256" key="1">
    <source>
        <dbReference type="SAM" id="Phobius"/>
    </source>
</evidence>
<name>A0ABZ2MBH3_9BACT</name>
<dbReference type="Pfam" id="PF06182">
    <property type="entry name" value="ABC2_membrane_6"/>
    <property type="match status" value="1"/>
</dbReference>
<feature type="transmembrane region" description="Helical" evidence="1">
    <location>
        <begin position="113"/>
        <end position="141"/>
    </location>
</feature>
<dbReference type="PANTHER" id="PTHR36832">
    <property type="entry name" value="SLR1174 PROTEIN-RELATED"/>
    <property type="match status" value="1"/>
</dbReference>
<keyword evidence="1" id="KW-1133">Transmembrane helix</keyword>
<feature type="transmembrane region" description="Helical" evidence="1">
    <location>
        <begin position="153"/>
        <end position="181"/>
    </location>
</feature>
<feature type="transmembrane region" description="Helical" evidence="1">
    <location>
        <begin position="240"/>
        <end position="263"/>
    </location>
</feature>
<dbReference type="InterPro" id="IPR010390">
    <property type="entry name" value="ABC-2_transporter-like"/>
</dbReference>
<protein>
    <submittedName>
        <fullName evidence="2">ABC-2 family transporter protein</fullName>
    </submittedName>
</protein>
<organism evidence="2 3">
    <name type="scientific">Pendulispora albinea</name>
    <dbReference type="NCBI Taxonomy" id="2741071"/>
    <lineage>
        <taxon>Bacteria</taxon>
        <taxon>Pseudomonadati</taxon>
        <taxon>Myxococcota</taxon>
        <taxon>Myxococcia</taxon>
        <taxon>Myxococcales</taxon>
        <taxon>Sorangiineae</taxon>
        <taxon>Pendulisporaceae</taxon>
        <taxon>Pendulispora</taxon>
    </lineage>
</organism>
<dbReference type="Proteomes" id="UP001370348">
    <property type="component" value="Chromosome"/>
</dbReference>
<dbReference type="RefSeq" id="WP_394829462.1">
    <property type="nucleotide sequence ID" value="NZ_CP089984.1"/>
</dbReference>
<gene>
    <name evidence="2" type="ORF">LZC94_21895</name>
</gene>
<evidence type="ECO:0000313" key="2">
    <source>
        <dbReference type="EMBL" id="WXB19864.1"/>
    </source>
</evidence>
<reference evidence="2 3" key="1">
    <citation type="submission" date="2021-12" db="EMBL/GenBank/DDBJ databases">
        <title>Discovery of the Pendulisporaceae a myxobacterial family with distinct sporulation behavior and unique specialized metabolism.</title>
        <authorList>
            <person name="Garcia R."/>
            <person name="Popoff A."/>
            <person name="Bader C.D."/>
            <person name="Loehr J."/>
            <person name="Walesch S."/>
            <person name="Walt C."/>
            <person name="Boldt J."/>
            <person name="Bunk B."/>
            <person name="Haeckl F.J.F.P.J."/>
            <person name="Gunesch A.P."/>
            <person name="Birkelbach J."/>
            <person name="Nuebel U."/>
            <person name="Pietschmann T."/>
            <person name="Bach T."/>
            <person name="Mueller R."/>
        </authorList>
    </citation>
    <scope>NUCLEOTIDE SEQUENCE [LARGE SCALE GENOMIC DNA]</scope>
    <source>
        <strain evidence="2 3">MSr11954</strain>
    </source>
</reference>
<feature type="transmembrane region" description="Helical" evidence="1">
    <location>
        <begin position="190"/>
        <end position="212"/>
    </location>
</feature>
<evidence type="ECO:0000313" key="3">
    <source>
        <dbReference type="Proteomes" id="UP001370348"/>
    </source>
</evidence>
<dbReference type="PANTHER" id="PTHR36832:SF1">
    <property type="entry name" value="SLR1174 PROTEIN"/>
    <property type="match status" value="1"/>
</dbReference>
<feature type="transmembrane region" description="Helical" evidence="1">
    <location>
        <begin position="36"/>
        <end position="56"/>
    </location>
</feature>